<dbReference type="PANTHER" id="PTHR22911">
    <property type="entry name" value="ACYL-MALONYL CONDENSING ENZYME-RELATED"/>
    <property type="match status" value="1"/>
</dbReference>
<dbReference type="InterPro" id="IPR037185">
    <property type="entry name" value="EmrE-like"/>
</dbReference>
<feature type="transmembrane region" description="Helical" evidence="1">
    <location>
        <begin position="74"/>
        <end position="96"/>
    </location>
</feature>
<gene>
    <name evidence="3" type="ORF">HX882_33360</name>
</gene>
<dbReference type="RefSeq" id="WP_177105923.1">
    <property type="nucleotide sequence ID" value="NZ_JACAQB010000039.1"/>
</dbReference>
<feature type="transmembrane region" description="Helical" evidence="1">
    <location>
        <begin position="102"/>
        <end position="120"/>
    </location>
</feature>
<dbReference type="GO" id="GO:0016020">
    <property type="term" value="C:membrane"/>
    <property type="evidence" value="ECO:0007669"/>
    <property type="project" value="InterPro"/>
</dbReference>
<evidence type="ECO:0000313" key="4">
    <source>
        <dbReference type="Proteomes" id="UP000539985"/>
    </source>
</evidence>
<reference evidence="3 4" key="1">
    <citation type="submission" date="2020-04" db="EMBL/GenBank/DDBJ databases">
        <title>Molecular characterization of pseudomonads from Agaricus bisporus reveal novel blotch 2 pathogens in Western Europe.</title>
        <authorList>
            <person name="Taparia T."/>
            <person name="Krijger M."/>
            <person name="Haynes E."/>
            <person name="Elpinstone J.G."/>
            <person name="Noble R."/>
            <person name="Van Der Wolf J."/>
        </authorList>
    </citation>
    <scope>NUCLEOTIDE SEQUENCE [LARGE SCALE GENOMIC DNA]</scope>
    <source>
        <strain evidence="3 4">H7001</strain>
    </source>
</reference>
<feature type="domain" description="EamA" evidence="2">
    <location>
        <begin position="157"/>
        <end position="288"/>
    </location>
</feature>
<feature type="transmembrane region" description="Helical" evidence="1">
    <location>
        <begin position="187"/>
        <end position="210"/>
    </location>
</feature>
<feature type="transmembrane region" description="Helical" evidence="1">
    <location>
        <begin position="274"/>
        <end position="293"/>
    </location>
</feature>
<proteinExistence type="predicted"/>
<feature type="transmembrane region" description="Helical" evidence="1">
    <location>
        <begin position="156"/>
        <end position="175"/>
    </location>
</feature>
<comment type="caution">
    <text evidence="3">The sequence shown here is derived from an EMBL/GenBank/DDBJ whole genome shotgun (WGS) entry which is preliminary data.</text>
</comment>
<keyword evidence="1" id="KW-0472">Membrane</keyword>
<feature type="domain" description="EamA" evidence="2">
    <location>
        <begin position="14"/>
        <end position="145"/>
    </location>
</feature>
<dbReference type="Pfam" id="PF00892">
    <property type="entry name" value="EamA"/>
    <property type="match status" value="2"/>
</dbReference>
<feature type="transmembrane region" description="Helical" evidence="1">
    <location>
        <begin position="216"/>
        <end position="237"/>
    </location>
</feature>
<dbReference type="AlphaFoldDB" id="A0A7Y7XJH4"/>
<protein>
    <submittedName>
        <fullName evidence="3">DMT family transporter</fullName>
    </submittedName>
</protein>
<name>A0A7Y7XJH4_9PSED</name>
<dbReference type="Proteomes" id="UP000539985">
    <property type="component" value="Unassembled WGS sequence"/>
</dbReference>
<dbReference type="InterPro" id="IPR000620">
    <property type="entry name" value="EamA_dom"/>
</dbReference>
<evidence type="ECO:0000259" key="2">
    <source>
        <dbReference type="Pfam" id="PF00892"/>
    </source>
</evidence>
<feature type="transmembrane region" description="Helical" evidence="1">
    <location>
        <begin position="244"/>
        <end position="268"/>
    </location>
</feature>
<organism evidence="3 4">
    <name type="scientific">Pseudomonas gingeri</name>
    <dbReference type="NCBI Taxonomy" id="117681"/>
    <lineage>
        <taxon>Bacteria</taxon>
        <taxon>Pseudomonadati</taxon>
        <taxon>Pseudomonadota</taxon>
        <taxon>Gammaproteobacteria</taxon>
        <taxon>Pseudomonadales</taxon>
        <taxon>Pseudomonadaceae</taxon>
        <taxon>Pseudomonas</taxon>
    </lineage>
</organism>
<dbReference type="SUPFAM" id="SSF103481">
    <property type="entry name" value="Multidrug resistance efflux transporter EmrE"/>
    <property type="match status" value="2"/>
</dbReference>
<evidence type="ECO:0000256" key="1">
    <source>
        <dbReference type="SAM" id="Phobius"/>
    </source>
</evidence>
<feature type="transmembrane region" description="Helical" evidence="1">
    <location>
        <begin position="44"/>
        <end position="62"/>
    </location>
</feature>
<feature type="transmembrane region" description="Helical" evidence="1">
    <location>
        <begin position="132"/>
        <end position="150"/>
    </location>
</feature>
<accession>A0A7Y7XJH4</accession>
<evidence type="ECO:0000313" key="3">
    <source>
        <dbReference type="EMBL" id="NWC00765.1"/>
    </source>
</evidence>
<keyword evidence="1" id="KW-1133">Transmembrane helix</keyword>
<keyword evidence="1" id="KW-0812">Transmembrane</keyword>
<sequence>MTPGLPQSEKRLSLILWLVAGAALLGVAPVTVKALPFDAEVSAFYRVLLATPFMLLICAFNTTRASPVPKNGRFYGLTLLAVILFTADLMVMHFAIKRTDVAIATLLTNCAPFFVVLMGIAGIVEKPKVTEFFCLLVAIGGMYVLCILDKPLTHDYWGEALALLAAFFYAAYIVTIKKVREYECAPALIMLFITVGCSLLLFPVFILSGAPLPGDLSTWALLLALVLCGQVLGQLLVTRSLKGLSASFSSIVLLLQPVTATALSWSLLDETLTPLELAGMAIILAAIAASALLPPKSSNPLRTPEKEFPDRNASQ</sequence>
<dbReference type="EMBL" id="JACAQB010000039">
    <property type="protein sequence ID" value="NWC00765.1"/>
    <property type="molecule type" value="Genomic_DNA"/>
</dbReference>
<dbReference type="PANTHER" id="PTHR22911:SF79">
    <property type="entry name" value="MOBA-LIKE NTP TRANSFERASE DOMAIN-CONTAINING PROTEIN"/>
    <property type="match status" value="1"/>
</dbReference>